<keyword evidence="4" id="KW-0805">Transcription regulation</keyword>
<keyword evidence="2 8" id="KW-0597">Phosphoprotein</keyword>
<dbReference type="InterPro" id="IPR001867">
    <property type="entry name" value="OmpR/PhoB-type_DNA-bd"/>
</dbReference>
<feature type="DNA-binding region" description="OmpR/PhoB-type" evidence="9">
    <location>
        <begin position="126"/>
        <end position="220"/>
    </location>
</feature>
<dbReference type="InterPro" id="IPR039420">
    <property type="entry name" value="WalR-like"/>
</dbReference>
<evidence type="ECO:0000256" key="7">
    <source>
        <dbReference type="ARBA" id="ARBA00024867"/>
    </source>
</evidence>
<keyword evidence="3" id="KW-0902">Two-component regulatory system</keyword>
<evidence type="ECO:0000256" key="4">
    <source>
        <dbReference type="ARBA" id="ARBA00023015"/>
    </source>
</evidence>
<reference evidence="12 13" key="1">
    <citation type="submission" date="2011-02" db="EMBL/GenBank/DDBJ databases">
        <authorList>
            <person name="Nelson K.E."/>
            <person name="Sutton G."/>
            <person name="Torralba M."/>
            <person name="Durkin S."/>
            <person name="Harkins D."/>
            <person name="Montgomery R."/>
            <person name="Ziemer C."/>
            <person name="Klaassens E."/>
            <person name="Ocuiv P."/>
            <person name="Morrison M."/>
        </authorList>
    </citation>
    <scope>NUCLEOTIDE SEQUENCE [LARGE SCALE GENOMIC DNA]</scope>
    <source>
        <strain evidence="12 13">8</strain>
    </source>
</reference>
<proteinExistence type="predicted"/>
<dbReference type="InterPro" id="IPR001789">
    <property type="entry name" value="Sig_transdc_resp-reg_receiver"/>
</dbReference>
<dbReference type="EMBL" id="ADKM02000092">
    <property type="protein sequence ID" value="EGC02517.1"/>
    <property type="molecule type" value="Genomic_DNA"/>
</dbReference>
<dbReference type="STRING" id="246199.CUS_5028"/>
<organism evidence="12 13">
    <name type="scientific">Ruminococcus albus 8</name>
    <dbReference type="NCBI Taxonomy" id="246199"/>
    <lineage>
        <taxon>Bacteria</taxon>
        <taxon>Bacillati</taxon>
        <taxon>Bacillota</taxon>
        <taxon>Clostridia</taxon>
        <taxon>Eubacteriales</taxon>
        <taxon>Oscillospiraceae</taxon>
        <taxon>Ruminococcus</taxon>
    </lineage>
</organism>
<dbReference type="Pfam" id="PF00486">
    <property type="entry name" value="Trans_reg_C"/>
    <property type="match status" value="1"/>
</dbReference>
<dbReference type="AlphaFoldDB" id="E9SDX1"/>
<evidence type="ECO:0000313" key="13">
    <source>
        <dbReference type="Proteomes" id="UP000004259"/>
    </source>
</evidence>
<dbReference type="Gene3D" id="1.10.10.10">
    <property type="entry name" value="Winged helix-like DNA-binding domain superfamily/Winged helix DNA-binding domain"/>
    <property type="match status" value="1"/>
</dbReference>
<evidence type="ECO:0000256" key="8">
    <source>
        <dbReference type="PROSITE-ProRule" id="PRU00169"/>
    </source>
</evidence>
<evidence type="ECO:0000256" key="2">
    <source>
        <dbReference type="ARBA" id="ARBA00022553"/>
    </source>
</evidence>
<dbReference type="GO" id="GO:0000156">
    <property type="term" value="F:phosphorelay response regulator activity"/>
    <property type="evidence" value="ECO:0007669"/>
    <property type="project" value="TreeGrafter"/>
</dbReference>
<dbReference type="PROSITE" id="PS50110">
    <property type="entry name" value="RESPONSE_REGULATORY"/>
    <property type="match status" value="1"/>
</dbReference>
<comment type="function">
    <text evidence="7">May play the central regulatory role in sporulation. It may be an element of the effector pathway responsible for the activation of sporulation genes in response to nutritional stress. Spo0A may act in concert with spo0H (a sigma factor) to control the expression of some genes that are critical to the sporulation process.</text>
</comment>
<dbReference type="GO" id="GO:0032993">
    <property type="term" value="C:protein-DNA complex"/>
    <property type="evidence" value="ECO:0007669"/>
    <property type="project" value="TreeGrafter"/>
</dbReference>
<sequence length="222" mass="25277">MLIYIVEDDDNIRELEAFAMKNSGYDTECFADSKEFCQAITKAVPDLILLDIMLPGDDGLTLLKKLRDDPATAKIPIIIISAKTTELDRVKGLDMGADDYMCKPFSVMEMVSRVKARLRGVRDKNDDMICFDGITMSEDTRTVSADGKPVELTFKEYELLKMFLSSPKIVLRRDDILDKIWGQESTGRTLDVHIRTLRSKLGEYGKYIKTIRNVGYKLDRDD</sequence>
<keyword evidence="13" id="KW-1185">Reference proteome</keyword>
<name>E9SDX1_RUMAL</name>
<evidence type="ECO:0000256" key="6">
    <source>
        <dbReference type="ARBA" id="ARBA00023163"/>
    </source>
</evidence>
<dbReference type="InterPro" id="IPR011006">
    <property type="entry name" value="CheY-like_superfamily"/>
</dbReference>
<dbReference type="InterPro" id="IPR036388">
    <property type="entry name" value="WH-like_DNA-bd_sf"/>
</dbReference>
<evidence type="ECO:0000256" key="5">
    <source>
        <dbReference type="ARBA" id="ARBA00023125"/>
    </source>
</evidence>
<dbReference type="Gene3D" id="6.10.250.690">
    <property type="match status" value="1"/>
</dbReference>
<dbReference type="RefSeq" id="WP_002850771.1">
    <property type="nucleotide sequence ID" value="NZ_ADKM02000092.1"/>
</dbReference>
<keyword evidence="5 9" id="KW-0238">DNA-binding</keyword>
<feature type="domain" description="OmpR/PhoB-type" evidence="11">
    <location>
        <begin position="126"/>
        <end position="220"/>
    </location>
</feature>
<evidence type="ECO:0000259" key="11">
    <source>
        <dbReference type="PROSITE" id="PS51755"/>
    </source>
</evidence>
<evidence type="ECO:0000256" key="1">
    <source>
        <dbReference type="ARBA" id="ARBA00018672"/>
    </source>
</evidence>
<dbReference type="GO" id="GO:0000976">
    <property type="term" value="F:transcription cis-regulatory region binding"/>
    <property type="evidence" value="ECO:0007669"/>
    <property type="project" value="TreeGrafter"/>
</dbReference>
<dbReference type="SUPFAM" id="SSF46894">
    <property type="entry name" value="C-terminal effector domain of the bipartite response regulators"/>
    <property type="match status" value="1"/>
</dbReference>
<dbReference type="CDD" id="cd00383">
    <property type="entry name" value="trans_reg_C"/>
    <property type="match status" value="1"/>
</dbReference>
<keyword evidence="6" id="KW-0804">Transcription</keyword>
<dbReference type="OrthoDB" id="9802426at2"/>
<dbReference type="SUPFAM" id="SSF52172">
    <property type="entry name" value="CheY-like"/>
    <property type="match status" value="1"/>
</dbReference>
<dbReference type="GO" id="GO:0006355">
    <property type="term" value="P:regulation of DNA-templated transcription"/>
    <property type="evidence" value="ECO:0007669"/>
    <property type="project" value="InterPro"/>
</dbReference>
<comment type="caution">
    <text evidence="12">The sequence shown here is derived from an EMBL/GenBank/DDBJ whole genome shotgun (WGS) entry which is preliminary data.</text>
</comment>
<gene>
    <name evidence="12" type="ORF">CUS_5028</name>
</gene>
<dbReference type="InterPro" id="IPR016032">
    <property type="entry name" value="Sig_transdc_resp-reg_C-effctor"/>
</dbReference>
<dbReference type="Proteomes" id="UP000004259">
    <property type="component" value="Unassembled WGS sequence"/>
</dbReference>
<evidence type="ECO:0000259" key="10">
    <source>
        <dbReference type="PROSITE" id="PS50110"/>
    </source>
</evidence>
<evidence type="ECO:0000256" key="3">
    <source>
        <dbReference type="ARBA" id="ARBA00023012"/>
    </source>
</evidence>
<dbReference type="PANTHER" id="PTHR48111:SF1">
    <property type="entry name" value="TWO-COMPONENT RESPONSE REGULATOR ORR33"/>
    <property type="match status" value="1"/>
</dbReference>
<dbReference type="SMART" id="SM00448">
    <property type="entry name" value="REC"/>
    <property type="match status" value="1"/>
</dbReference>
<protein>
    <recommendedName>
        <fullName evidence="1">Stage 0 sporulation protein A homolog</fullName>
    </recommendedName>
</protein>
<dbReference type="Pfam" id="PF00072">
    <property type="entry name" value="Response_reg"/>
    <property type="match status" value="1"/>
</dbReference>
<dbReference type="eggNOG" id="COG0745">
    <property type="taxonomic scope" value="Bacteria"/>
</dbReference>
<dbReference type="Gene3D" id="3.40.50.2300">
    <property type="match status" value="1"/>
</dbReference>
<feature type="domain" description="Response regulatory" evidence="10">
    <location>
        <begin position="2"/>
        <end position="118"/>
    </location>
</feature>
<evidence type="ECO:0000313" key="12">
    <source>
        <dbReference type="EMBL" id="EGC02517.1"/>
    </source>
</evidence>
<dbReference type="GO" id="GO:0005829">
    <property type="term" value="C:cytosol"/>
    <property type="evidence" value="ECO:0007669"/>
    <property type="project" value="TreeGrafter"/>
</dbReference>
<accession>E9SDX1</accession>
<feature type="modified residue" description="4-aspartylphosphate" evidence="8">
    <location>
        <position position="51"/>
    </location>
</feature>
<dbReference type="PANTHER" id="PTHR48111">
    <property type="entry name" value="REGULATOR OF RPOS"/>
    <property type="match status" value="1"/>
</dbReference>
<dbReference type="PROSITE" id="PS51755">
    <property type="entry name" value="OMPR_PHOB"/>
    <property type="match status" value="1"/>
</dbReference>
<evidence type="ECO:0000256" key="9">
    <source>
        <dbReference type="PROSITE-ProRule" id="PRU01091"/>
    </source>
</evidence>
<dbReference type="SMART" id="SM00862">
    <property type="entry name" value="Trans_reg_C"/>
    <property type="match status" value="1"/>
</dbReference>